<sequence>MGNVRIKTGAKPIKQWFGFMGTKSQNGRGGGNGTTIEILQQDDCRVAYTLNNAQPVRCSIIGDQPLFYMDFEGDIEDELEFASDGYSSMGATYGADPFSIDEIERGVAEMKDRLMAADAALSEPGLPQLRMEEFMDEMRAALDPELEPASCSEFDLRALRAALEKSRVAHAYLLLGEQFGLGLHFSEQVDTAHYDRDANAIFLNPRRDRTDQILLLSRELRRMWQHRNGALLHPLTFHPDQAILVNRAQIADLAASTIRVAWELQLAGNRDPWERLEESSMADLARAFAREAYLDFRTINNGSASAAVFETWFLSDRCRIEDRTLIQQMLADYQGYVFAGEDASRTITTDLVLALGTMPFGKNYLVSFVPTILSDAIFTEVRDRSNANFLWFIKFERSFREAEQELQTSETIQTGANSAAGITKNKMDGDKYEKTAANIIRLPGADRASGSGNNIPAKRASGGSGGADIVYLQPVSAEDERGA</sequence>
<protein>
    <recommendedName>
        <fullName evidence="2">DUF6782 domain-containing protein</fullName>
    </recommendedName>
</protein>
<dbReference type="Pfam" id="PF20573">
    <property type="entry name" value="DUF6782"/>
    <property type="match status" value="1"/>
</dbReference>
<dbReference type="OrthoDB" id="5287260at2"/>
<accession>M4VL11</accession>
<dbReference type="HOGENOM" id="CLU_564762_0_0_5"/>
<feature type="region of interest" description="Disordered" evidence="1">
    <location>
        <begin position="444"/>
        <end position="483"/>
    </location>
</feature>
<reference evidence="3 4" key="1">
    <citation type="journal article" date="2013" name="ISME J.">
        <title>By their genes ye shall know them: genomic signatures of predatory bacteria.</title>
        <authorList>
            <person name="Pasternak Z."/>
            <person name="Pietrokovski S."/>
            <person name="Rotem O."/>
            <person name="Gophna U."/>
            <person name="Lurie-Weinberger M.N."/>
            <person name="Jurkevitch E."/>
        </authorList>
    </citation>
    <scope>NUCLEOTIDE SEQUENCE [LARGE SCALE GENOMIC DNA]</scope>
    <source>
        <strain evidence="3">EPB</strain>
    </source>
</reference>
<dbReference type="AlphaFoldDB" id="M4VL11"/>
<gene>
    <name evidence="3" type="ORF">A11S_2411</name>
</gene>
<organism evidence="3 4">
    <name type="scientific">Micavibrio aeruginosavorus EPB</name>
    <dbReference type="NCBI Taxonomy" id="349215"/>
    <lineage>
        <taxon>Bacteria</taxon>
        <taxon>Pseudomonadati</taxon>
        <taxon>Bdellovibrionota</taxon>
        <taxon>Bdellovibrionia</taxon>
        <taxon>Bdellovibrionales</taxon>
        <taxon>Pseudobdellovibrionaceae</taxon>
        <taxon>Micavibrio</taxon>
    </lineage>
</organism>
<feature type="domain" description="DUF6782" evidence="2">
    <location>
        <begin position="136"/>
        <end position="365"/>
    </location>
</feature>
<dbReference type="KEGG" id="man:A11S_2411"/>
<name>M4VL11_9BACT</name>
<dbReference type="InterPro" id="IPR046709">
    <property type="entry name" value="DUF6782"/>
</dbReference>
<evidence type="ECO:0000313" key="4">
    <source>
        <dbReference type="Proteomes" id="UP000011932"/>
    </source>
</evidence>
<proteinExistence type="predicted"/>
<dbReference type="Proteomes" id="UP000011932">
    <property type="component" value="Chromosome"/>
</dbReference>
<dbReference type="STRING" id="349215.A11S_2411"/>
<evidence type="ECO:0000313" key="3">
    <source>
        <dbReference type="EMBL" id="AGH99205.1"/>
    </source>
</evidence>
<dbReference type="EMBL" id="CP003538">
    <property type="protein sequence ID" value="AGH99205.1"/>
    <property type="molecule type" value="Genomic_DNA"/>
</dbReference>
<evidence type="ECO:0000259" key="2">
    <source>
        <dbReference type="Pfam" id="PF20573"/>
    </source>
</evidence>
<evidence type="ECO:0000256" key="1">
    <source>
        <dbReference type="SAM" id="MobiDB-lite"/>
    </source>
</evidence>